<dbReference type="Proteomes" id="UP000317010">
    <property type="component" value="Unassembled WGS sequence"/>
</dbReference>
<keyword evidence="1" id="KW-0472">Membrane</keyword>
<sequence>MGAIIIVYLLSKESLNNNYIIRKLSYIGRYSYPIYVIGFPIELFPKIAALVHTNNLTVCLGVLIVFLPGIIFSKIVEVPFIKMRDKYFPSRSKSLI</sequence>
<organism evidence="2 3">
    <name type="scientific">Mucilaginibacter frigoritolerans</name>
    <dbReference type="NCBI Taxonomy" id="652788"/>
    <lineage>
        <taxon>Bacteria</taxon>
        <taxon>Pseudomonadati</taxon>
        <taxon>Bacteroidota</taxon>
        <taxon>Sphingobacteriia</taxon>
        <taxon>Sphingobacteriales</taxon>
        <taxon>Sphingobacteriaceae</taxon>
        <taxon>Mucilaginibacter</taxon>
    </lineage>
</organism>
<evidence type="ECO:0000313" key="3">
    <source>
        <dbReference type="Proteomes" id="UP000317010"/>
    </source>
</evidence>
<dbReference type="EMBL" id="VLLI01000011">
    <property type="protein sequence ID" value="TWI97182.1"/>
    <property type="molecule type" value="Genomic_DNA"/>
</dbReference>
<name>A0A562TUF8_9SPHI</name>
<keyword evidence="3" id="KW-1185">Reference proteome</keyword>
<keyword evidence="1" id="KW-0812">Transmembrane</keyword>
<keyword evidence="1" id="KW-1133">Transmembrane helix</keyword>
<gene>
    <name evidence="2" type="ORF">JN11_03642</name>
</gene>
<reference evidence="2 3" key="1">
    <citation type="submission" date="2019-07" db="EMBL/GenBank/DDBJ databases">
        <title>Genomic Encyclopedia of Archaeal and Bacterial Type Strains, Phase II (KMG-II): from individual species to whole genera.</title>
        <authorList>
            <person name="Goeker M."/>
        </authorList>
    </citation>
    <scope>NUCLEOTIDE SEQUENCE [LARGE SCALE GENOMIC DNA]</scope>
    <source>
        <strain evidence="2 3">ATCC BAA-1854</strain>
    </source>
</reference>
<evidence type="ECO:0000256" key="1">
    <source>
        <dbReference type="SAM" id="Phobius"/>
    </source>
</evidence>
<dbReference type="AlphaFoldDB" id="A0A562TUF8"/>
<feature type="transmembrane region" description="Helical" evidence="1">
    <location>
        <begin position="32"/>
        <end position="49"/>
    </location>
</feature>
<protein>
    <submittedName>
        <fullName evidence="2">Uncharacterized protein</fullName>
    </submittedName>
</protein>
<feature type="transmembrane region" description="Helical" evidence="1">
    <location>
        <begin position="55"/>
        <end position="76"/>
    </location>
</feature>
<proteinExistence type="predicted"/>
<evidence type="ECO:0000313" key="2">
    <source>
        <dbReference type="EMBL" id="TWI97182.1"/>
    </source>
</evidence>
<comment type="caution">
    <text evidence="2">The sequence shown here is derived from an EMBL/GenBank/DDBJ whole genome shotgun (WGS) entry which is preliminary data.</text>
</comment>
<accession>A0A562TUF8</accession>